<dbReference type="PROSITE" id="PS50835">
    <property type="entry name" value="IG_LIKE"/>
    <property type="match status" value="1"/>
</dbReference>
<dbReference type="GeneTree" id="ENSGT00940000168804"/>
<dbReference type="Gene3D" id="2.60.40.10">
    <property type="entry name" value="Immunoglobulins"/>
    <property type="match status" value="1"/>
</dbReference>
<dbReference type="GO" id="GO:0009897">
    <property type="term" value="C:external side of plasma membrane"/>
    <property type="evidence" value="ECO:0007669"/>
    <property type="project" value="TreeGrafter"/>
</dbReference>
<dbReference type="InterPro" id="IPR036179">
    <property type="entry name" value="Ig-like_dom_sf"/>
</dbReference>
<accession>A0A3Q4G0Y1</accession>
<dbReference type="Ensembl" id="ENSNBRT00000001841.1">
    <property type="protein sequence ID" value="ENSNBRP00000001765.1"/>
    <property type="gene ID" value="ENSNBRG00000001433.1"/>
</dbReference>
<dbReference type="GO" id="GO:0050852">
    <property type="term" value="P:T cell receptor signaling pathway"/>
    <property type="evidence" value="ECO:0007669"/>
    <property type="project" value="TreeGrafter"/>
</dbReference>
<dbReference type="SUPFAM" id="SSF48726">
    <property type="entry name" value="Immunoglobulin"/>
    <property type="match status" value="1"/>
</dbReference>
<comment type="subcellular location">
    <subcellularLocation>
        <location evidence="1">Membrane</location>
    </subcellularLocation>
</comment>
<evidence type="ECO:0000256" key="1">
    <source>
        <dbReference type="ARBA" id="ARBA00004370"/>
    </source>
</evidence>
<dbReference type="GO" id="GO:0001817">
    <property type="term" value="P:regulation of cytokine production"/>
    <property type="evidence" value="ECO:0007669"/>
    <property type="project" value="TreeGrafter"/>
</dbReference>
<organism evidence="5 6">
    <name type="scientific">Neolamprologus brichardi</name>
    <name type="common">Fairy cichlid</name>
    <name type="synonym">Lamprologus brichardi</name>
    <dbReference type="NCBI Taxonomy" id="32507"/>
    <lineage>
        <taxon>Eukaryota</taxon>
        <taxon>Metazoa</taxon>
        <taxon>Chordata</taxon>
        <taxon>Craniata</taxon>
        <taxon>Vertebrata</taxon>
        <taxon>Euteleostomi</taxon>
        <taxon>Actinopterygii</taxon>
        <taxon>Neopterygii</taxon>
        <taxon>Teleostei</taxon>
        <taxon>Neoteleostei</taxon>
        <taxon>Acanthomorphata</taxon>
        <taxon>Ovalentaria</taxon>
        <taxon>Cichlomorphae</taxon>
        <taxon>Cichliformes</taxon>
        <taxon>Cichlidae</taxon>
        <taxon>African cichlids</taxon>
        <taxon>Pseudocrenilabrinae</taxon>
        <taxon>Lamprologini</taxon>
        <taxon>Neolamprologus</taxon>
    </lineage>
</organism>
<keyword evidence="3" id="KW-0393">Immunoglobulin domain</keyword>
<dbReference type="Bgee" id="ENSNBRG00000001433">
    <property type="expression patterns" value="Expressed in blood and 8 other cell types or tissues"/>
</dbReference>
<reference evidence="5" key="2">
    <citation type="submission" date="2025-09" db="UniProtKB">
        <authorList>
            <consortium name="Ensembl"/>
        </authorList>
    </citation>
    <scope>IDENTIFICATION</scope>
</reference>
<dbReference type="InterPro" id="IPR050504">
    <property type="entry name" value="IgSF_BTN/MOG"/>
</dbReference>
<evidence type="ECO:0000259" key="4">
    <source>
        <dbReference type="PROSITE" id="PS50835"/>
    </source>
</evidence>
<dbReference type="Proteomes" id="UP000261580">
    <property type="component" value="Unassembled WGS sequence"/>
</dbReference>
<keyword evidence="2" id="KW-0472">Membrane</keyword>
<evidence type="ECO:0000313" key="6">
    <source>
        <dbReference type="Proteomes" id="UP000261580"/>
    </source>
</evidence>
<name>A0A3Q4G0Y1_NEOBR</name>
<sequence>QALPPKEAETCTTYGTTCKYYIFVLLQLRSIKSFRVEVYEGKESVLLPCQVPADVSRSFTAAVWKNEELRNPTVHLRRQKSDDLSGQNNVYKHRTSMRVDALQTGDLSLTLRKPTVSDSGNYTCIPSKEGEVQSETVVQLKVTGHGVYTCTISNKDERVLLQKVVILSVRGECSSCLSTSQFLHE</sequence>
<proteinExistence type="predicted"/>
<reference evidence="5" key="1">
    <citation type="submission" date="2025-08" db="UniProtKB">
        <authorList>
            <consortium name="Ensembl"/>
        </authorList>
    </citation>
    <scope>IDENTIFICATION</scope>
</reference>
<dbReference type="InterPro" id="IPR007110">
    <property type="entry name" value="Ig-like_dom"/>
</dbReference>
<dbReference type="Pfam" id="PF07686">
    <property type="entry name" value="V-set"/>
    <property type="match status" value="1"/>
</dbReference>
<dbReference type="GO" id="GO:0005102">
    <property type="term" value="F:signaling receptor binding"/>
    <property type="evidence" value="ECO:0007669"/>
    <property type="project" value="TreeGrafter"/>
</dbReference>
<dbReference type="PANTHER" id="PTHR24100">
    <property type="entry name" value="BUTYROPHILIN"/>
    <property type="match status" value="1"/>
</dbReference>
<dbReference type="InterPro" id="IPR013783">
    <property type="entry name" value="Ig-like_fold"/>
</dbReference>
<protein>
    <recommendedName>
        <fullName evidence="4">Ig-like domain-containing protein</fullName>
    </recommendedName>
</protein>
<evidence type="ECO:0000313" key="5">
    <source>
        <dbReference type="Ensembl" id="ENSNBRP00000001765.1"/>
    </source>
</evidence>
<evidence type="ECO:0000256" key="3">
    <source>
        <dbReference type="ARBA" id="ARBA00023319"/>
    </source>
</evidence>
<keyword evidence="6" id="KW-1185">Reference proteome</keyword>
<dbReference type="STRING" id="32507.ENSNBRP00000001765"/>
<dbReference type="InterPro" id="IPR003599">
    <property type="entry name" value="Ig_sub"/>
</dbReference>
<dbReference type="AlphaFoldDB" id="A0A3Q4G0Y1"/>
<feature type="domain" description="Ig-like" evidence="4">
    <location>
        <begin position="5"/>
        <end position="138"/>
    </location>
</feature>
<dbReference type="SMART" id="SM00409">
    <property type="entry name" value="IG"/>
    <property type="match status" value="1"/>
</dbReference>
<evidence type="ECO:0000256" key="2">
    <source>
        <dbReference type="ARBA" id="ARBA00023136"/>
    </source>
</evidence>
<dbReference type="InterPro" id="IPR013106">
    <property type="entry name" value="Ig_V-set"/>
</dbReference>
<dbReference type="PANTHER" id="PTHR24100:SF151">
    <property type="entry name" value="ICOS LIGAND"/>
    <property type="match status" value="1"/>
</dbReference>